<evidence type="ECO:0000256" key="1">
    <source>
        <dbReference type="ARBA" id="ARBA00022801"/>
    </source>
</evidence>
<keyword evidence="1 3" id="KW-0378">Hydrolase</keyword>
<comment type="caution">
    <text evidence="5">The sequence shown here is derived from an EMBL/GenBank/DDBJ whole genome shotgun (WGS) entry which is preliminary data.</text>
</comment>
<dbReference type="Proteomes" id="UP000653493">
    <property type="component" value="Unassembled WGS sequence"/>
</dbReference>
<comment type="similarity">
    <text evidence="3">Belongs to the glycosyl hydrolase 5 (cellulase A) family.</text>
</comment>
<dbReference type="PANTHER" id="PTHR34142">
    <property type="entry name" value="ENDO-BETA-1,4-GLUCANASE A"/>
    <property type="match status" value="1"/>
</dbReference>
<feature type="domain" description="Glycoside hydrolase family 5" evidence="4">
    <location>
        <begin position="63"/>
        <end position="306"/>
    </location>
</feature>
<keyword evidence="6" id="KW-1185">Reference proteome</keyword>
<evidence type="ECO:0000313" key="6">
    <source>
        <dbReference type="Proteomes" id="UP000653493"/>
    </source>
</evidence>
<accession>A0A918GF27</accession>
<dbReference type="InterPro" id="IPR017853">
    <property type="entry name" value="GH"/>
</dbReference>
<dbReference type="EMBL" id="BMSL01000004">
    <property type="protein sequence ID" value="GGS32080.1"/>
    <property type="molecule type" value="Genomic_DNA"/>
</dbReference>
<dbReference type="PANTHER" id="PTHR34142:SF1">
    <property type="entry name" value="GLYCOSIDE HYDROLASE FAMILY 5 DOMAIN-CONTAINING PROTEIN"/>
    <property type="match status" value="1"/>
</dbReference>
<reference evidence="5" key="1">
    <citation type="journal article" date="2014" name="Int. J. Syst. Evol. Microbiol.">
        <title>Complete genome sequence of Corynebacterium casei LMG S-19264T (=DSM 44701T), isolated from a smear-ripened cheese.</title>
        <authorList>
            <consortium name="US DOE Joint Genome Institute (JGI-PGF)"/>
            <person name="Walter F."/>
            <person name="Albersmeier A."/>
            <person name="Kalinowski J."/>
            <person name="Ruckert C."/>
        </authorList>
    </citation>
    <scope>NUCLEOTIDE SEQUENCE</scope>
    <source>
        <strain evidence="5">JCM 4234</strain>
    </source>
</reference>
<evidence type="ECO:0000313" key="5">
    <source>
        <dbReference type="EMBL" id="GGS32080.1"/>
    </source>
</evidence>
<dbReference type="SUPFAM" id="SSF51445">
    <property type="entry name" value="(Trans)glycosidases"/>
    <property type="match status" value="1"/>
</dbReference>
<proteinExistence type="inferred from homology"/>
<dbReference type="GO" id="GO:0004553">
    <property type="term" value="F:hydrolase activity, hydrolyzing O-glycosyl compounds"/>
    <property type="evidence" value="ECO:0007669"/>
    <property type="project" value="InterPro"/>
</dbReference>
<dbReference type="InterPro" id="IPR001547">
    <property type="entry name" value="Glyco_hydro_5"/>
</dbReference>
<evidence type="ECO:0000256" key="3">
    <source>
        <dbReference type="RuleBase" id="RU361153"/>
    </source>
</evidence>
<dbReference type="AlphaFoldDB" id="A0A918GF27"/>
<protein>
    <recommendedName>
        <fullName evidence="4">Glycoside hydrolase family 5 domain-containing protein</fullName>
    </recommendedName>
</protein>
<reference evidence="5" key="2">
    <citation type="submission" date="2020-09" db="EMBL/GenBank/DDBJ databases">
        <authorList>
            <person name="Sun Q."/>
            <person name="Ohkuma M."/>
        </authorList>
    </citation>
    <scope>NUCLEOTIDE SEQUENCE</scope>
    <source>
        <strain evidence="5">JCM 4234</strain>
    </source>
</reference>
<evidence type="ECO:0000259" key="4">
    <source>
        <dbReference type="Pfam" id="PF00150"/>
    </source>
</evidence>
<evidence type="ECO:0000256" key="2">
    <source>
        <dbReference type="ARBA" id="ARBA00023295"/>
    </source>
</evidence>
<keyword evidence="2 3" id="KW-0326">Glycosidase</keyword>
<dbReference type="Pfam" id="PF00150">
    <property type="entry name" value="Cellulase"/>
    <property type="match status" value="1"/>
</dbReference>
<sequence>MPTPLPTDPSPVLYVSNKSYGLDDSGRYWLRGNDHKKIVLKGINIPLVDDWDFPASRPYGKLEELAKTGANCVRIQWYAQYPAASRPPYATADLDRVLEKCRTSRLVPIVELHDCTCKEDPELVNSELMSWWTRPDVLGMLKRHERYLIINLANELGWYRWKNWSPAALDKFKVAYKKAITSIRSKGLRMPIMIDAPDCGSSVNAFLSAGQELIDHDPLHSILLSAHAYWGDDYDGSADVNLTIGAKLPIVLGEIANKQFANDNECFYGLDGTNLDNPPRTGFRYQNLLINLTQQEVGWLAWAWYKDNCEHRRMTPDGNYTGAIDGSPTGLTPYGRDILHQGTYGLRLGYFRPQKLDTLPGAPPV</sequence>
<dbReference type="GO" id="GO:0009251">
    <property type="term" value="P:glucan catabolic process"/>
    <property type="evidence" value="ECO:0007669"/>
    <property type="project" value="TreeGrafter"/>
</dbReference>
<gene>
    <name evidence="5" type="ORF">GCM10010238_21520</name>
</gene>
<name>A0A918GF27_STRGD</name>
<organism evidence="5 6">
    <name type="scientific">Streptomyces griseoviridis</name>
    <dbReference type="NCBI Taxonomy" id="45398"/>
    <lineage>
        <taxon>Bacteria</taxon>
        <taxon>Bacillati</taxon>
        <taxon>Actinomycetota</taxon>
        <taxon>Actinomycetes</taxon>
        <taxon>Kitasatosporales</taxon>
        <taxon>Streptomycetaceae</taxon>
        <taxon>Streptomyces</taxon>
    </lineage>
</organism>
<dbReference type="Gene3D" id="3.20.20.80">
    <property type="entry name" value="Glycosidases"/>
    <property type="match status" value="1"/>
</dbReference>